<evidence type="ECO:0000256" key="1">
    <source>
        <dbReference type="ARBA" id="ARBA00022801"/>
    </source>
</evidence>
<accession>A0ABS3UQX0</accession>
<dbReference type="NCBIfam" id="NF033748">
    <property type="entry name" value="class_F_sortase"/>
    <property type="match status" value="1"/>
</dbReference>
<dbReference type="InterPro" id="IPR005754">
    <property type="entry name" value="Sortase"/>
</dbReference>
<evidence type="ECO:0000313" key="2">
    <source>
        <dbReference type="EMBL" id="MBO3741179.1"/>
    </source>
</evidence>
<keyword evidence="1" id="KW-0378">Hydrolase</keyword>
<dbReference type="Gene3D" id="2.40.260.10">
    <property type="entry name" value="Sortase"/>
    <property type="match status" value="1"/>
</dbReference>
<dbReference type="InterPro" id="IPR042001">
    <property type="entry name" value="Sortase_F"/>
</dbReference>
<dbReference type="Pfam" id="PF04203">
    <property type="entry name" value="Sortase"/>
    <property type="match status" value="1"/>
</dbReference>
<dbReference type="CDD" id="cd05829">
    <property type="entry name" value="Sortase_F"/>
    <property type="match status" value="1"/>
</dbReference>
<name>A0ABS3UQX0_9ACTN</name>
<protein>
    <submittedName>
        <fullName evidence="2">Class F sortase</fullName>
    </submittedName>
</protein>
<organism evidence="2 3">
    <name type="scientific">Actinoplanes flavus</name>
    <dbReference type="NCBI Taxonomy" id="2820290"/>
    <lineage>
        <taxon>Bacteria</taxon>
        <taxon>Bacillati</taxon>
        <taxon>Actinomycetota</taxon>
        <taxon>Actinomycetes</taxon>
        <taxon>Micromonosporales</taxon>
        <taxon>Micromonosporaceae</taxon>
        <taxon>Actinoplanes</taxon>
    </lineage>
</organism>
<evidence type="ECO:0000313" key="3">
    <source>
        <dbReference type="Proteomes" id="UP000679690"/>
    </source>
</evidence>
<keyword evidence="3" id="KW-1185">Reference proteome</keyword>
<dbReference type="EMBL" id="JAGFNS010000019">
    <property type="protein sequence ID" value="MBO3741179.1"/>
    <property type="molecule type" value="Genomic_DNA"/>
</dbReference>
<dbReference type="Proteomes" id="UP000679690">
    <property type="component" value="Unassembled WGS sequence"/>
</dbReference>
<gene>
    <name evidence="2" type="ORF">J5X75_27085</name>
</gene>
<reference evidence="2 3" key="1">
    <citation type="submission" date="2021-03" db="EMBL/GenBank/DDBJ databases">
        <title>Actinoplanes flavus sp. nov., a novel actinomycete isolated from Coconut Palm rhizosphere soil.</title>
        <authorList>
            <person name="Luo X."/>
        </authorList>
    </citation>
    <scope>NUCLEOTIDE SEQUENCE [LARGE SCALE GENOMIC DNA]</scope>
    <source>
        <strain evidence="2 3">NEAU-H7</strain>
    </source>
</reference>
<dbReference type="SUPFAM" id="SSF63817">
    <property type="entry name" value="Sortase"/>
    <property type="match status" value="1"/>
</dbReference>
<dbReference type="InterPro" id="IPR023365">
    <property type="entry name" value="Sortase_dom-sf"/>
</dbReference>
<proteinExistence type="predicted"/>
<comment type="caution">
    <text evidence="2">The sequence shown here is derived from an EMBL/GenBank/DDBJ whole genome shotgun (WGS) entry which is preliminary data.</text>
</comment>
<sequence length="152" mass="16234">MTRSVPVRLEIPSIGVDTALMTLGLQDDGTLEVPPLRGDAPAGWYRHSPTPGEVGASVLAGHVDTARDGPAVFHRLGEARPGDPIAVRRTDGTVARFTVTKVAAYPKRDFPSHQVYASLDRPGLRLITCGGVFDRGRGSYRSNIVVFAEAVS</sequence>